<dbReference type="InterPro" id="IPR011989">
    <property type="entry name" value="ARM-like"/>
</dbReference>
<dbReference type="CDD" id="cd03221">
    <property type="entry name" value="ABCF_EF-3"/>
    <property type="match status" value="1"/>
</dbReference>
<dbReference type="EMBL" id="CAKKNE010000003">
    <property type="protein sequence ID" value="CAH0372093.1"/>
    <property type="molecule type" value="Genomic_DNA"/>
</dbReference>
<dbReference type="GO" id="GO:0003746">
    <property type="term" value="F:translation elongation factor activity"/>
    <property type="evidence" value="ECO:0007669"/>
    <property type="project" value="UniProtKB-KW"/>
</dbReference>
<dbReference type="PANTHER" id="PTHR19211:SF5">
    <property type="entry name" value="ELONGATION FACTOR 3A-RELATED"/>
    <property type="match status" value="1"/>
</dbReference>
<keyword evidence="5" id="KW-0677">Repeat</keyword>
<dbReference type="GO" id="GO:0005737">
    <property type="term" value="C:cytoplasm"/>
    <property type="evidence" value="ECO:0007669"/>
    <property type="project" value="UniProtKB-SubCell"/>
</dbReference>
<keyword evidence="9" id="KW-0648">Protein biosynthesis</keyword>
<organism evidence="12 13">
    <name type="scientific">Pelagomonas calceolata</name>
    <dbReference type="NCBI Taxonomy" id="35677"/>
    <lineage>
        <taxon>Eukaryota</taxon>
        <taxon>Sar</taxon>
        <taxon>Stramenopiles</taxon>
        <taxon>Ochrophyta</taxon>
        <taxon>Pelagophyceae</taxon>
        <taxon>Pelagomonadales</taxon>
        <taxon>Pelagomonadaceae</taxon>
        <taxon>Pelagomonas</taxon>
    </lineage>
</organism>
<dbReference type="InterPro" id="IPR050611">
    <property type="entry name" value="ABCF"/>
</dbReference>
<dbReference type="InterPro" id="IPR003439">
    <property type="entry name" value="ABC_transporter-like_ATP-bd"/>
</dbReference>
<name>A0A8J2SKK2_9STRA</name>
<dbReference type="OrthoDB" id="2110130at2759"/>
<dbReference type="FunFam" id="3.40.50.300:FF:000193">
    <property type="entry name" value="Probable Elongation factor 3"/>
    <property type="match status" value="1"/>
</dbReference>
<dbReference type="Proteomes" id="UP000789595">
    <property type="component" value="Unassembled WGS sequence"/>
</dbReference>
<feature type="domain" description="ABC transporter" evidence="11">
    <location>
        <begin position="383"/>
        <end position="600"/>
    </location>
</feature>
<dbReference type="InterPro" id="IPR047038">
    <property type="entry name" value="eEF3_chromodomain-like_sf"/>
</dbReference>
<evidence type="ECO:0000256" key="6">
    <source>
        <dbReference type="ARBA" id="ARBA00022741"/>
    </source>
</evidence>
<evidence type="ECO:0000313" key="13">
    <source>
        <dbReference type="Proteomes" id="UP000789595"/>
    </source>
</evidence>
<evidence type="ECO:0000256" key="2">
    <source>
        <dbReference type="ARBA" id="ARBA00004815"/>
    </source>
</evidence>
<sequence>MADKKPAGPPEVIVNAAAGCKDAASTAKALEKAFGTSDADGCWLLSLVASDATAPWSMTYYGKVLDGLGSKKGPIKAAAKAAWAKVVPTLQPEAAPLEMKALYGAMGVEKQWPCRVAALERVAQLCSTAPKQTAACLPTLVPELTPSLWDTKKEVKAAAKAAVTAAFGLSGNRDVEPVIPKLVSSASNPKEVEATVHALAATTFVQSVDSPTLAVVVPLLSRALGERGPKATALKRQAALIICNMSKLVDDARDAAPFLPKLLPGLVKLADEMSDPEAREVCEKSVQLMQRLEKKISEMASSTEVQDAVEKTLTEKLKGKDAAAVAYAIGVCSALAARRSFMSKDWAKACAFAGDESAGGAALEAARSLSVVEEEEEEDDDAEQLCDCTFTLAYGTKILLHNTQMKLKRGHKYGLLGGNDCGKTTLMRSISNGQLEGFPPADEVKTVFVEADILGELSHYACIDYIFNDPRIQACGSTKDEVAKMMEKVGFSKKMMTDPVTTLSGGWRMKLALSRAMLQNADILLMDEPTNHLDVMNVKWVKDYIKSLTNVTCIMVSHDSGLLNDVCNHILEIADLKLSCFKGNLAAFVKVRPEARAYFELKSNKLKFHFPKPGPIEGVKSKGKALIKVVDVSFKYPRNDKVTIEKATVQVSLSSRVACIGPNGAGKSTLIKCLTGEVQPTTGTVWQHPNARIGYIAQHAFHHIEQRVSRTPNEYIRWRYAGGEDREAIAKDTMKISDAELELQKTVIDFVYTDPDTAKTTKTKRVIKRLTGERKTNKSTKENDYEVQFKAPHDSDDCKHFYGYKKLVKWGWDKACKKVDVKVAQAASGMFRPLTSSNVESHLKNVGLDAEFATHHRISALSGGQKVKVVLGAAMWMQPHLVILDEPTNYLDRESLGALADAIREFEGGVVIISHNNDFTTALCPETWVVEKDEDEISRPNCRGDPEWMKNALATKCDDQQAITEVTDAYGNVTEIKAKKTLTKKEIKKMTKEIKAKIKSGAELDEDEEAFAEEHELWK</sequence>
<comment type="catalytic activity">
    <reaction evidence="10">
        <text>ATP + H2O = ADP + phosphate + H(+)</text>
        <dbReference type="Rhea" id="RHEA:13065"/>
        <dbReference type="ChEBI" id="CHEBI:15377"/>
        <dbReference type="ChEBI" id="CHEBI:15378"/>
        <dbReference type="ChEBI" id="CHEBI:30616"/>
        <dbReference type="ChEBI" id="CHEBI:43474"/>
        <dbReference type="ChEBI" id="CHEBI:456216"/>
    </reaction>
</comment>
<dbReference type="Gene3D" id="3.40.50.300">
    <property type="entry name" value="P-loop containing nucleotide triphosphate hydrolases"/>
    <property type="match status" value="2"/>
</dbReference>
<dbReference type="GO" id="GO:0016887">
    <property type="term" value="F:ATP hydrolysis activity"/>
    <property type="evidence" value="ECO:0007669"/>
    <property type="project" value="InterPro"/>
</dbReference>
<dbReference type="InterPro" id="IPR003593">
    <property type="entry name" value="AAA+_ATPase"/>
</dbReference>
<dbReference type="AlphaFoldDB" id="A0A8J2SKK2"/>
<dbReference type="Pfam" id="PF24984">
    <property type="entry name" value="HEAT_EF3_GNC1"/>
    <property type="match status" value="1"/>
</dbReference>
<dbReference type="PANTHER" id="PTHR19211">
    <property type="entry name" value="ATP-BINDING TRANSPORT PROTEIN-RELATED"/>
    <property type="match status" value="1"/>
</dbReference>
<dbReference type="InterPro" id="IPR017871">
    <property type="entry name" value="ABC_transporter-like_CS"/>
</dbReference>
<dbReference type="InterPro" id="IPR027417">
    <property type="entry name" value="P-loop_NTPase"/>
</dbReference>
<comment type="pathway">
    <text evidence="2">Protein biosynthesis; polypeptide chain elongation.</text>
</comment>
<dbReference type="SUPFAM" id="SSF48371">
    <property type="entry name" value="ARM repeat"/>
    <property type="match status" value="1"/>
</dbReference>
<comment type="caution">
    <text evidence="12">The sequence shown here is derived from an EMBL/GenBank/DDBJ whole genome shotgun (WGS) entry which is preliminary data.</text>
</comment>
<evidence type="ECO:0000256" key="3">
    <source>
        <dbReference type="ARBA" id="ARBA00011054"/>
    </source>
</evidence>
<dbReference type="SMART" id="SM00382">
    <property type="entry name" value="AAA"/>
    <property type="match status" value="2"/>
</dbReference>
<comment type="similarity">
    <text evidence="3">Belongs to the ABC transporter superfamily. ABCF family. EF3 subfamily.</text>
</comment>
<keyword evidence="7" id="KW-0251">Elongation factor</keyword>
<dbReference type="Pfam" id="PF24987">
    <property type="entry name" value="HEAT_EF3_N"/>
    <property type="match status" value="1"/>
</dbReference>
<feature type="domain" description="ABC transporter" evidence="11">
    <location>
        <begin position="627"/>
        <end position="966"/>
    </location>
</feature>
<keyword evidence="8" id="KW-0067">ATP-binding</keyword>
<evidence type="ECO:0000256" key="7">
    <source>
        <dbReference type="ARBA" id="ARBA00022768"/>
    </source>
</evidence>
<reference evidence="12" key="1">
    <citation type="submission" date="2021-11" db="EMBL/GenBank/DDBJ databases">
        <authorList>
            <consortium name="Genoscope - CEA"/>
            <person name="William W."/>
        </authorList>
    </citation>
    <scope>NUCLEOTIDE SEQUENCE</scope>
</reference>
<accession>A0A8J2SKK2</accession>
<evidence type="ECO:0000256" key="4">
    <source>
        <dbReference type="ARBA" id="ARBA00022490"/>
    </source>
</evidence>
<dbReference type="SUPFAM" id="SSF52540">
    <property type="entry name" value="P-loop containing nucleoside triphosphate hydrolases"/>
    <property type="match status" value="2"/>
</dbReference>
<evidence type="ECO:0000256" key="8">
    <source>
        <dbReference type="ARBA" id="ARBA00022840"/>
    </source>
</evidence>
<evidence type="ECO:0000313" key="12">
    <source>
        <dbReference type="EMBL" id="CAH0372093.1"/>
    </source>
</evidence>
<evidence type="ECO:0000259" key="11">
    <source>
        <dbReference type="PROSITE" id="PS50893"/>
    </source>
</evidence>
<keyword evidence="6" id="KW-0547">Nucleotide-binding</keyword>
<dbReference type="PROSITE" id="PS50893">
    <property type="entry name" value="ABC_TRANSPORTER_2"/>
    <property type="match status" value="2"/>
</dbReference>
<gene>
    <name evidence="12" type="ORF">PECAL_3P20680</name>
</gene>
<dbReference type="Gene3D" id="2.40.50.990">
    <property type="match status" value="1"/>
</dbReference>
<evidence type="ECO:0000256" key="1">
    <source>
        <dbReference type="ARBA" id="ARBA00004496"/>
    </source>
</evidence>
<evidence type="ECO:0000256" key="9">
    <source>
        <dbReference type="ARBA" id="ARBA00022917"/>
    </source>
</evidence>
<evidence type="ECO:0000256" key="5">
    <source>
        <dbReference type="ARBA" id="ARBA00022737"/>
    </source>
</evidence>
<dbReference type="GO" id="GO:0005524">
    <property type="term" value="F:ATP binding"/>
    <property type="evidence" value="ECO:0007669"/>
    <property type="project" value="UniProtKB-KW"/>
</dbReference>
<proteinExistence type="inferred from homology"/>
<keyword evidence="13" id="KW-1185">Reference proteome</keyword>
<protein>
    <recommendedName>
        <fullName evidence="11">ABC transporter domain-containing protein</fullName>
    </recommendedName>
</protein>
<dbReference type="InterPro" id="IPR016024">
    <property type="entry name" value="ARM-type_fold"/>
</dbReference>
<comment type="subcellular location">
    <subcellularLocation>
        <location evidence="1">Cytoplasm</location>
    </subcellularLocation>
</comment>
<dbReference type="PROSITE" id="PS00211">
    <property type="entry name" value="ABC_TRANSPORTER_1"/>
    <property type="match status" value="2"/>
</dbReference>
<evidence type="ECO:0000256" key="10">
    <source>
        <dbReference type="ARBA" id="ARBA00049360"/>
    </source>
</evidence>
<dbReference type="Gene3D" id="1.25.10.10">
    <property type="entry name" value="Leucine-rich Repeat Variant"/>
    <property type="match status" value="1"/>
</dbReference>
<dbReference type="Pfam" id="PF00005">
    <property type="entry name" value="ABC_tran"/>
    <property type="match status" value="2"/>
</dbReference>
<keyword evidence="4" id="KW-0963">Cytoplasm</keyword>